<dbReference type="PROSITE" id="PS51257">
    <property type="entry name" value="PROKAR_LIPOPROTEIN"/>
    <property type="match status" value="1"/>
</dbReference>
<sequence length="1271" mass="141850">MFNRAIQNSFAFFMAVLACVSILSAQTNYSSASGPAFVIHIDENEELVVVEFDGEKFSLPADQSGLAIWIEGDRDRWLTFSGDWLRPHTSSPRSDNLQIGTGSRGGQHSPTSTQLVQLTTLVTQLRTPPINKGAGSILTPYDEATLLRGQVTFRRDFGDGELPSSVASVFRGKSLVLKVPFSKGATKVVWSDIPDLGDLKEGLPVGTYRLEIEAATGVERIRFKIAPPETEKTLLDRAHRLGELLKNHSHPLVVQVAAEELLLQEEPHLADALDILETLKKQDLTPYLASLKSHVLQRLSDPTATHRFRQESDDLTGDSLIDEIRSLIAQSRWDEATEELNAILEDADASNRQRGLAYLYRGVIHGESGATKDADARTDFRNAIDFLSDQKSDLLRAQNNFANFLLGRALDRLHNHAMQMAAGVSHPLLSTLQDLNEARKNYEAAEESSDAHDASLVLNLGQTDLVLADLIRTLQNSETNGDILVKLEMAARARAVRAIDETLKQEGSGLETVEAGIARELLSQAAFRANNMSRYREHADAAKKHYEEAGSLVGLESFFRMEGLAVEEDQFLRLQLSNVLSEILQGRYPTDASGQSIAGFMSRRYHVNERIVDLLATRGDAKEALQFAERAKARAFSDLLSIATSSSPEVDDVNIDAIVGKWPDDVTALEYYLTANNCWLFVITADGMVRVEQLRTSDGEAIAPRVLIEMVRNAREMLNDYKYRWQDEAFVRRFDNSWQHQLHELYSILIPTAVAKRLSETQRLVIVPHHILHYFPFAALVTAVDDKADKSHMAIPRYLLDHPFSVSYAPSLATWHLLNSLVPTPISRVGIVADTRPESGLREVATEVRAIQAAFGNRILAVYDGQQATTANAKSILKDADLAFFGCHGQNVWDAPLKGHLLLQDDNLSANSLLEADINASGVILSACHSGLADRSPLPGDDLFGLERALLSRGVQFVVSGNWLVDDLRGARITSALTSKLAEGVAVDRALTEAQRLVVERYRSSSDDRLKFFSHPHFWAVYKLSGVYPQSRSAEDAARSEEKTDTSDRREQPLPVVKSSKSVDDAATEKPKEFSAPARDSRVRIQNNAKGYNVVFEIDDQRHRLAPAASAWYQISPQGSTLSIVGGSEFNWEKQWPWDVSRQSLKGGGAKQALSSQHRYAIVSIIDRPGAISERLRSLDIRNLGSEHKQTNNTIWIENPYLYSIHYSLNNQSFSLKARHTRWHKEAEKRNFRIEFDSSFDKGYQRQGYRLRPGSRNYFKEVQNGLDLFRH</sequence>
<feature type="compositionally biased region" description="Basic and acidic residues" evidence="2">
    <location>
        <begin position="1061"/>
        <end position="1079"/>
    </location>
</feature>
<name>A0ABT7PSM1_9BACT</name>
<evidence type="ECO:0000259" key="4">
    <source>
        <dbReference type="Pfam" id="PF12770"/>
    </source>
</evidence>
<organism evidence="5 6">
    <name type="scientific">Roseiconus lacunae</name>
    <dbReference type="NCBI Taxonomy" id="2605694"/>
    <lineage>
        <taxon>Bacteria</taxon>
        <taxon>Pseudomonadati</taxon>
        <taxon>Planctomycetota</taxon>
        <taxon>Planctomycetia</taxon>
        <taxon>Pirellulales</taxon>
        <taxon>Pirellulaceae</taxon>
        <taxon>Roseiconus</taxon>
    </lineage>
</organism>
<keyword evidence="3" id="KW-0732">Signal</keyword>
<feature type="signal peptide" evidence="3">
    <location>
        <begin position="1"/>
        <end position="25"/>
    </location>
</feature>
<dbReference type="Pfam" id="PF12770">
    <property type="entry name" value="CHAT"/>
    <property type="match status" value="1"/>
</dbReference>
<keyword evidence="1" id="KW-0175">Coiled coil</keyword>
<dbReference type="Proteomes" id="UP001239462">
    <property type="component" value="Unassembled WGS sequence"/>
</dbReference>
<feature type="chain" id="PRO_5046194101" evidence="3">
    <location>
        <begin position="26"/>
        <end position="1271"/>
    </location>
</feature>
<accession>A0ABT7PSM1</accession>
<feature type="coiled-coil region" evidence="1">
    <location>
        <begin position="428"/>
        <end position="455"/>
    </location>
</feature>
<feature type="region of interest" description="Disordered" evidence="2">
    <location>
        <begin position="89"/>
        <end position="112"/>
    </location>
</feature>
<evidence type="ECO:0000313" key="5">
    <source>
        <dbReference type="EMBL" id="MDM4019331.1"/>
    </source>
</evidence>
<feature type="region of interest" description="Disordered" evidence="2">
    <location>
        <begin position="1033"/>
        <end position="1079"/>
    </location>
</feature>
<dbReference type="EMBL" id="JASZZN010000037">
    <property type="protein sequence ID" value="MDM4019331.1"/>
    <property type="molecule type" value="Genomic_DNA"/>
</dbReference>
<evidence type="ECO:0000313" key="6">
    <source>
        <dbReference type="Proteomes" id="UP001239462"/>
    </source>
</evidence>
<reference evidence="5 6" key="1">
    <citation type="submission" date="2023-06" db="EMBL/GenBank/DDBJ databases">
        <title>Roseiconus lacunae JC819 isolated from Gulf of Mannar region, Tamil Nadu.</title>
        <authorList>
            <person name="Pk S."/>
            <person name="Ch S."/>
            <person name="Ch V.R."/>
        </authorList>
    </citation>
    <scope>NUCLEOTIDE SEQUENCE [LARGE SCALE GENOMIC DNA]</scope>
    <source>
        <strain evidence="5 6">JC819</strain>
    </source>
</reference>
<evidence type="ECO:0000256" key="1">
    <source>
        <dbReference type="SAM" id="Coils"/>
    </source>
</evidence>
<comment type="caution">
    <text evidence="5">The sequence shown here is derived from an EMBL/GenBank/DDBJ whole genome shotgun (WGS) entry which is preliminary data.</text>
</comment>
<evidence type="ECO:0000256" key="3">
    <source>
        <dbReference type="SAM" id="SignalP"/>
    </source>
</evidence>
<feature type="domain" description="CHAT" evidence="4">
    <location>
        <begin position="741"/>
        <end position="1026"/>
    </location>
</feature>
<protein>
    <submittedName>
        <fullName evidence="5">CHAT domain-containing protein</fullName>
    </submittedName>
</protein>
<dbReference type="RefSeq" id="WP_289167448.1">
    <property type="nucleotide sequence ID" value="NZ_JASZZN010000037.1"/>
</dbReference>
<dbReference type="InterPro" id="IPR024983">
    <property type="entry name" value="CHAT_dom"/>
</dbReference>
<feature type="compositionally biased region" description="Basic and acidic residues" evidence="2">
    <location>
        <begin position="1033"/>
        <end position="1052"/>
    </location>
</feature>
<proteinExistence type="predicted"/>
<keyword evidence="6" id="KW-1185">Reference proteome</keyword>
<evidence type="ECO:0000256" key="2">
    <source>
        <dbReference type="SAM" id="MobiDB-lite"/>
    </source>
</evidence>
<gene>
    <name evidence="5" type="ORF">QTN89_28005</name>
</gene>